<dbReference type="PRINTS" id="PR00723">
    <property type="entry name" value="SUBTILISIN"/>
</dbReference>
<dbReference type="PROSITE" id="PS00138">
    <property type="entry name" value="SUBTILASE_SER"/>
    <property type="match status" value="1"/>
</dbReference>
<dbReference type="AlphaFoldDB" id="A0AAN6WPW4"/>
<gene>
    <name evidence="9" type="ORF">QBC35DRAFT_286782</name>
</gene>
<evidence type="ECO:0000256" key="2">
    <source>
        <dbReference type="ARBA" id="ARBA00022670"/>
    </source>
</evidence>
<name>A0AAN6WPW4_9PEZI</name>
<feature type="signal peptide" evidence="7">
    <location>
        <begin position="1"/>
        <end position="16"/>
    </location>
</feature>
<evidence type="ECO:0000256" key="4">
    <source>
        <dbReference type="ARBA" id="ARBA00022825"/>
    </source>
</evidence>
<evidence type="ECO:0000313" key="9">
    <source>
        <dbReference type="EMBL" id="KAK4186004.1"/>
    </source>
</evidence>
<dbReference type="GO" id="GO:0005576">
    <property type="term" value="C:extracellular region"/>
    <property type="evidence" value="ECO:0007669"/>
    <property type="project" value="UniProtKB-ARBA"/>
</dbReference>
<dbReference type="InterPro" id="IPR050131">
    <property type="entry name" value="Peptidase_S8_subtilisin-like"/>
</dbReference>
<dbReference type="PROSITE" id="PS00137">
    <property type="entry name" value="SUBTILASE_HIS"/>
    <property type="match status" value="1"/>
</dbReference>
<evidence type="ECO:0000256" key="3">
    <source>
        <dbReference type="ARBA" id="ARBA00022801"/>
    </source>
</evidence>
<dbReference type="PANTHER" id="PTHR43806">
    <property type="entry name" value="PEPTIDASE S8"/>
    <property type="match status" value="1"/>
</dbReference>
<reference evidence="9" key="2">
    <citation type="submission" date="2023-05" db="EMBL/GenBank/DDBJ databases">
        <authorList>
            <consortium name="Lawrence Berkeley National Laboratory"/>
            <person name="Steindorff A."/>
            <person name="Hensen N."/>
            <person name="Bonometti L."/>
            <person name="Westerberg I."/>
            <person name="Brannstrom I.O."/>
            <person name="Guillou S."/>
            <person name="Cros-Aarteil S."/>
            <person name="Calhoun S."/>
            <person name="Haridas S."/>
            <person name="Kuo A."/>
            <person name="Mondo S."/>
            <person name="Pangilinan J."/>
            <person name="Riley R."/>
            <person name="Labutti K."/>
            <person name="Andreopoulos B."/>
            <person name="Lipzen A."/>
            <person name="Chen C."/>
            <person name="Yanf M."/>
            <person name="Daum C."/>
            <person name="Ng V."/>
            <person name="Clum A."/>
            <person name="Ohm R."/>
            <person name="Martin F."/>
            <person name="Silar P."/>
            <person name="Natvig D."/>
            <person name="Lalanne C."/>
            <person name="Gautier V."/>
            <person name="Ament-Velasquez S.L."/>
            <person name="Kruys A."/>
            <person name="Hutchinson M.I."/>
            <person name="Powell A.J."/>
            <person name="Barry K."/>
            <person name="Miller A.N."/>
            <person name="Grigoriev I.V."/>
            <person name="Debuchy R."/>
            <person name="Gladieux P."/>
            <person name="Thoren M.H."/>
            <person name="Johannesson H."/>
        </authorList>
    </citation>
    <scope>NUCLEOTIDE SEQUENCE</scope>
    <source>
        <strain evidence="9">PSN309</strain>
    </source>
</reference>
<dbReference type="EMBL" id="MU864434">
    <property type="protein sequence ID" value="KAK4186004.1"/>
    <property type="molecule type" value="Genomic_DNA"/>
</dbReference>
<dbReference type="FunFam" id="3.40.50.200:FF:000014">
    <property type="entry name" value="Proteinase K"/>
    <property type="match status" value="1"/>
</dbReference>
<comment type="caution">
    <text evidence="9">The sequence shown here is derived from an EMBL/GenBank/DDBJ whole genome shotgun (WGS) entry which is preliminary data.</text>
</comment>
<dbReference type="InterPro" id="IPR037045">
    <property type="entry name" value="S8pro/Inhibitor_I9_sf"/>
</dbReference>
<feature type="active site" description="Charge relay system" evidence="5">
    <location>
        <position position="199"/>
    </location>
</feature>
<keyword evidence="10" id="KW-1185">Reference proteome</keyword>
<dbReference type="PROSITE" id="PS51892">
    <property type="entry name" value="SUBTILASE"/>
    <property type="match status" value="1"/>
</dbReference>
<keyword evidence="4 5" id="KW-0720">Serine protease</keyword>
<dbReference type="PROSITE" id="PS00136">
    <property type="entry name" value="SUBTILASE_ASP"/>
    <property type="match status" value="1"/>
</dbReference>
<dbReference type="Proteomes" id="UP001302126">
    <property type="component" value="Unassembled WGS sequence"/>
</dbReference>
<keyword evidence="3 5" id="KW-0378">Hydrolase</keyword>
<evidence type="ECO:0000256" key="5">
    <source>
        <dbReference type="PROSITE-ProRule" id="PRU01240"/>
    </source>
</evidence>
<protein>
    <submittedName>
        <fullName evidence="9">Peptidase</fullName>
    </submittedName>
</protein>
<dbReference type="InterPro" id="IPR015500">
    <property type="entry name" value="Peptidase_S8_subtilisin-rel"/>
</dbReference>
<evidence type="ECO:0000256" key="7">
    <source>
        <dbReference type="SAM" id="SignalP"/>
    </source>
</evidence>
<keyword evidence="7" id="KW-0732">Signal</keyword>
<dbReference type="InterPro" id="IPR023828">
    <property type="entry name" value="Peptidase_S8_Ser-AS"/>
</dbReference>
<feature type="chain" id="PRO_5042990918" evidence="7">
    <location>
        <begin position="17"/>
        <end position="435"/>
    </location>
</feature>
<proteinExistence type="inferred from homology"/>
<dbReference type="GO" id="GO:0004252">
    <property type="term" value="F:serine-type endopeptidase activity"/>
    <property type="evidence" value="ECO:0007669"/>
    <property type="project" value="UniProtKB-UniRule"/>
</dbReference>
<dbReference type="InterPro" id="IPR022398">
    <property type="entry name" value="Peptidase_S8_His-AS"/>
</dbReference>
<dbReference type="InterPro" id="IPR000209">
    <property type="entry name" value="Peptidase_S8/S53_dom"/>
</dbReference>
<dbReference type="InterPro" id="IPR023827">
    <property type="entry name" value="Peptidase_S8_Asp-AS"/>
</dbReference>
<evidence type="ECO:0000313" key="10">
    <source>
        <dbReference type="Proteomes" id="UP001302126"/>
    </source>
</evidence>
<dbReference type="Pfam" id="PF00082">
    <property type="entry name" value="Peptidase_S8"/>
    <property type="match status" value="1"/>
</dbReference>
<dbReference type="CDD" id="cd04077">
    <property type="entry name" value="Peptidases_S8_PCSK9_ProteinaseK_like"/>
    <property type="match status" value="1"/>
</dbReference>
<dbReference type="GO" id="GO:0006508">
    <property type="term" value="P:proteolysis"/>
    <property type="evidence" value="ECO:0007669"/>
    <property type="project" value="UniProtKB-KW"/>
</dbReference>
<sequence length="435" mass="45486">MHFLTVATLLTGSALAAPLREAPILQPRGVAALIPNSYIVKLKDGASDATLQNTLKGLKGVSAEHLYKGSKKFKGFAAKLSGANLDAVRKLPEVCPRSCLLISRGIELTEEKKKVEYIEQDAVVQAYDFVTQDDVPWGLARISHRTTGQTSYVYDESAGEGTCSYIIDTGVYVNHTQFGGRAEWLANFADTDNTDGNGHGTHCAGTIGGADFGVAKKTKLFAVKVLRASGSGTLAGVIAGIDFVASDAATRGCPKGATANLSLGSSRSTAVNAAAAAAVRAGVFLSVAAGNYGDDSFFYSPASEPTVCTVGATDISDARAWFSNYGDLVDVFAPGVDVLSSWIGNPTATVSFFSLRGGRRINRKLTGRKQNIISGTSMAAPHVAGLASYLLGLLGPQSPEQLCAYIRNTSTPNTITDLPEGTFNGIAFNGNPAEL</sequence>
<dbReference type="PANTHER" id="PTHR43806:SF58">
    <property type="entry name" value="ALKALINE PROTEASE 1-RELATED"/>
    <property type="match status" value="1"/>
</dbReference>
<keyword evidence="2 5" id="KW-0645">Protease</keyword>
<evidence type="ECO:0000256" key="1">
    <source>
        <dbReference type="ARBA" id="ARBA00011073"/>
    </source>
</evidence>
<feature type="domain" description="Peptidase S8/S53" evidence="8">
    <location>
        <begin position="166"/>
        <end position="413"/>
    </location>
</feature>
<dbReference type="SUPFAM" id="SSF52743">
    <property type="entry name" value="Subtilisin-like"/>
    <property type="match status" value="1"/>
</dbReference>
<comment type="similarity">
    <text evidence="1 5 6">Belongs to the peptidase S8 family.</text>
</comment>
<dbReference type="Gene3D" id="3.40.50.200">
    <property type="entry name" value="Peptidase S8/S53 domain"/>
    <property type="match status" value="1"/>
</dbReference>
<dbReference type="Gene3D" id="3.30.70.80">
    <property type="entry name" value="Peptidase S8 propeptide/proteinase inhibitor I9"/>
    <property type="match status" value="1"/>
</dbReference>
<evidence type="ECO:0000256" key="6">
    <source>
        <dbReference type="RuleBase" id="RU003355"/>
    </source>
</evidence>
<dbReference type="InterPro" id="IPR036852">
    <property type="entry name" value="Peptidase_S8/S53_dom_sf"/>
</dbReference>
<evidence type="ECO:0000259" key="8">
    <source>
        <dbReference type="Pfam" id="PF00082"/>
    </source>
</evidence>
<feature type="active site" description="Charge relay system" evidence="5">
    <location>
        <position position="377"/>
    </location>
</feature>
<dbReference type="SUPFAM" id="SSF54897">
    <property type="entry name" value="Protease propeptides/inhibitors"/>
    <property type="match status" value="1"/>
</dbReference>
<accession>A0AAN6WPW4</accession>
<organism evidence="9 10">
    <name type="scientific">Podospora australis</name>
    <dbReference type="NCBI Taxonomy" id="1536484"/>
    <lineage>
        <taxon>Eukaryota</taxon>
        <taxon>Fungi</taxon>
        <taxon>Dikarya</taxon>
        <taxon>Ascomycota</taxon>
        <taxon>Pezizomycotina</taxon>
        <taxon>Sordariomycetes</taxon>
        <taxon>Sordariomycetidae</taxon>
        <taxon>Sordariales</taxon>
        <taxon>Podosporaceae</taxon>
        <taxon>Podospora</taxon>
    </lineage>
</organism>
<feature type="active site" description="Charge relay system" evidence="5">
    <location>
        <position position="168"/>
    </location>
</feature>
<reference evidence="9" key="1">
    <citation type="journal article" date="2023" name="Mol. Phylogenet. Evol.">
        <title>Genome-scale phylogeny and comparative genomics of the fungal order Sordariales.</title>
        <authorList>
            <person name="Hensen N."/>
            <person name="Bonometti L."/>
            <person name="Westerberg I."/>
            <person name="Brannstrom I.O."/>
            <person name="Guillou S."/>
            <person name="Cros-Aarteil S."/>
            <person name="Calhoun S."/>
            <person name="Haridas S."/>
            <person name="Kuo A."/>
            <person name="Mondo S."/>
            <person name="Pangilinan J."/>
            <person name="Riley R."/>
            <person name="LaButti K."/>
            <person name="Andreopoulos B."/>
            <person name="Lipzen A."/>
            <person name="Chen C."/>
            <person name="Yan M."/>
            <person name="Daum C."/>
            <person name="Ng V."/>
            <person name="Clum A."/>
            <person name="Steindorff A."/>
            <person name="Ohm R.A."/>
            <person name="Martin F."/>
            <person name="Silar P."/>
            <person name="Natvig D.O."/>
            <person name="Lalanne C."/>
            <person name="Gautier V."/>
            <person name="Ament-Velasquez S.L."/>
            <person name="Kruys A."/>
            <person name="Hutchinson M.I."/>
            <person name="Powell A.J."/>
            <person name="Barry K."/>
            <person name="Miller A.N."/>
            <person name="Grigoriev I.V."/>
            <person name="Debuchy R."/>
            <person name="Gladieux P."/>
            <person name="Hiltunen Thoren M."/>
            <person name="Johannesson H."/>
        </authorList>
    </citation>
    <scope>NUCLEOTIDE SEQUENCE</scope>
    <source>
        <strain evidence="9">PSN309</strain>
    </source>
</reference>
<dbReference type="InterPro" id="IPR034193">
    <property type="entry name" value="PCSK9_ProteinaseK-like"/>
</dbReference>